<accession>A0A9P6CMQ7</accession>
<dbReference type="GO" id="GO:0008270">
    <property type="term" value="F:zinc ion binding"/>
    <property type="evidence" value="ECO:0007669"/>
    <property type="project" value="InterPro"/>
</dbReference>
<dbReference type="InterPro" id="IPR001138">
    <property type="entry name" value="Zn2Cys6_DnaBD"/>
</dbReference>
<sequence length="328" mass="36303">MQEKSNKKVSRACNTCRLKRKKCDGLEPCFFCTENKLECSYSREPRRRGPPSGYLRYTETRVTLLETLLGLYIAKNSGNMSDPFLEAAESLLTESKTCTQDVWDGHKASWIASASSKVVEDLAMFFAPFHRVENEQTSKPLLPTAGSVIKPNPSLSPTVNSISTALSSSDPLIWPHPHRPATPTHPRRDSLTFNAPQLHVMSRESFERTQDAATSFLSPTGEQTEESPGPQKWPSGPLHRGFSDVGFGISEESSKSASSSQLQLHPSNSSTLQHYESNNVQMSTDADSPMMDIEPESSRSTLLASAESENVYTGSYWCELLFPTVICN</sequence>
<dbReference type="InterPro" id="IPR052783">
    <property type="entry name" value="Metabolic/Drug-Res_Regulator"/>
</dbReference>
<feature type="region of interest" description="Disordered" evidence="1">
    <location>
        <begin position="171"/>
        <end position="191"/>
    </location>
</feature>
<evidence type="ECO:0000313" key="3">
    <source>
        <dbReference type="EMBL" id="KAF9465953.1"/>
    </source>
</evidence>
<name>A0A9P6CMQ7_9AGAR</name>
<dbReference type="AlphaFoldDB" id="A0A9P6CMQ7"/>
<evidence type="ECO:0000313" key="4">
    <source>
        <dbReference type="Proteomes" id="UP000807353"/>
    </source>
</evidence>
<dbReference type="InterPro" id="IPR036864">
    <property type="entry name" value="Zn2-C6_fun-type_DNA-bd_sf"/>
</dbReference>
<dbReference type="Pfam" id="PF00172">
    <property type="entry name" value="Zn_clus"/>
    <property type="match status" value="1"/>
</dbReference>
<dbReference type="PROSITE" id="PS50048">
    <property type="entry name" value="ZN2_CY6_FUNGAL_2"/>
    <property type="match status" value="1"/>
</dbReference>
<evidence type="ECO:0000259" key="2">
    <source>
        <dbReference type="PROSITE" id="PS50048"/>
    </source>
</evidence>
<dbReference type="PROSITE" id="PS00463">
    <property type="entry name" value="ZN2_CY6_FUNGAL_1"/>
    <property type="match status" value="1"/>
</dbReference>
<dbReference type="GO" id="GO:0000981">
    <property type="term" value="F:DNA-binding transcription factor activity, RNA polymerase II-specific"/>
    <property type="evidence" value="ECO:0007669"/>
    <property type="project" value="InterPro"/>
</dbReference>
<comment type="caution">
    <text evidence="3">The sequence shown here is derived from an EMBL/GenBank/DDBJ whole genome shotgun (WGS) entry which is preliminary data.</text>
</comment>
<dbReference type="EMBL" id="MU150244">
    <property type="protein sequence ID" value="KAF9465953.1"/>
    <property type="molecule type" value="Genomic_DNA"/>
</dbReference>
<protein>
    <recommendedName>
        <fullName evidence="2">Zn(2)-C6 fungal-type domain-containing protein</fullName>
    </recommendedName>
</protein>
<keyword evidence="4" id="KW-1185">Reference proteome</keyword>
<evidence type="ECO:0000256" key="1">
    <source>
        <dbReference type="SAM" id="MobiDB-lite"/>
    </source>
</evidence>
<dbReference type="SMART" id="SM00066">
    <property type="entry name" value="GAL4"/>
    <property type="match status" value="1"/>
</dbReference>
<dbReference type="OrthoDB" id="2123952at2759"/>
<dbReference type="SUPFAM" id="SSF57701">
    <property type="entry name" value="Zn2/Cys6 DNA-binding domain"/>
    <property type="match status" value="1"/>
</dbReference>
<feature type="compositionally biased region" description="Polar residues" evidence="1">
    <location>
        <begin position="261"/>
        <end position="274"/>
    </location>
</feature>
<gene>
    <name evidence="3" type="ORF">BDZ94DRAFT_279355</name>
</gene>
<reference evidence="3" key="1">
    <citation type="submission" date="2020-11" db="EMBL/GenBank/DDBJ databases">
        <authorList>
            <consortium name="DOE Joint Genome Institute"/>
            <person name="Ahrendt S."/>
            <person name="Riley R."/>
            <person name="Andreopoulos W."/>
            <person name="Labutti K."/>
            <person name="Pangilinan J."/>
            <person name="Ruiz-Duenas F.J."/>
            <person name="Barrasa J.M."/>
            <person name="Sanchez-Garcia M."/>
            <person name="Camarero S."/>
            <person name="Miyauchi S."/>
            <person name="Serrano A."/>
            <person name="Linde D."/>
            <person name="Babiker R."/>
            <person name="Drula E."/>
            <person name="Ayuso-Fernandez I."/>
            <person name="Pacheco R."/>
            <person name="Padilla G."/>
            <person name="Ferreira P."/>
            <person name="Barriuso J."/>
            <person name="Kellner H."/>
            <person name="Castanera R."/>
            <person name="Alfaro M."/>
            <person name="Ramirez L."/>
            <person name="Pisabarro A.G."/>
            <person name="Kuo A."/>
            <person name="Tritt A."/>
            <person name="Lipzen A."/>
            <person name="He G."/>
            <person name="Yan M."/>
            <person name="Ng V."/>
            <person name="Cullen D."/>
            <person name="Martin F."/>
            <person name="Rosso M.-N."/>
            <person name="Henrissat B."/>
            <person name="Hibbett D."/>
            <person name="Martinez A.T."/>
            <person name="Grigoriev I.V."/>
        </authorList>
    </citation>
    <scope>NUCLEOTIDE SEQUENCE</scope>
    <source>
        <strain evidence="3">CBS 247.69</strain>
    </source>
</reference>
<dbReference type="PANTHER" id="PTHR47655">
    <property type="entry name" value="QUINIC ACID UTILIZATION ACTIVATOR"/>
    <property type="match status" value="1"/>
</dbReference>
<proteinExistence type="predicted"/>
<feature type="domain" description="Zn(2)-C6 fungal-type" evidence="2">
    <location>
        <begin position="12"/>
        <end position="41"/>
    </location>
</feature>
<dbReference type="CDD" id="cd00067">
    <property type="entry name" value="GAL4"/>
    <property type="match status" value="1"/>
</dbReference>
<organism evidence="3 4">
    <name type="scientific">Collybia nuda</name>
    <dbReference type="NCBI Taxonomy" id="64659"/>
    <lineage>
        <taxon>Eukaryota</taxon>
        <taxon>Fungi</taxon>
        <taxon>Dikarya</taxon>
        <taxon>Basidiomycota</taxon>
        <taxon>Agaricomycotina</taxon>
        <taxon>Agaricomycetes</taxon>
        <taxon>Agaricomycetidae</taxon>
        <taxon>Agaricales</taxon>
        <taxon>Tricholomatineae</taxon>
        <taxon>Clitocybaceae</taxon>
        <taxon>Collybia</taxon>
    </lineage>
</organism>
<feature type="region of interest" description="Disordered" evidence="1">
    <location>
        <begin position="218"/>
        <end position="274"/>
    </location>
</feature>
<dbReference type="Proteomes" id="UP000807353">
    <property type="component" value="Unassembled WGS sequence"/>
</dbReference>
<dbReference type="Gene3D" id="4.10.240.10">
    <property type="entry name" value="Zn(2)-C6 fungal-type DNA-binding domain"/>
    <property type="match status" value="1"/>
</dbReference>